<name>A0AA86V554_9EUKA</name>
<dbReference type="Proteomes" id="UP001642409">
    <property type="component" value="Unassembled WGS sequence"/>
</dbReference>
<keyword evidence="1" id="KW-0812">Transmembrane</keyword>
<evidence type="ECO:0000256" key="1">
    <source>
        <dbReference type="SAM" id="Phobius"/>
    </source>
</evidence>
<dbReference type="EMBL" id="CAXDID020000015">
    <property type="protein sequence ID" value="CAL5983022.1"/>
    <property type="molecule type" value="Genomic_DNA"/>
</dbReference>
<dbReference type="AlphaFoldDB" id="A0AA86V554"/>
<sequence>MTEFWKNNVNREEALLKLHKHIQTITQKEKFNPHEETVEIRGHTVIIEKVPFTNYGHSTQHYVLADIEYKLLKQCYQLYIRYFGKYLCYFIRWNVMLSELSIFLIFLNLKVPNTFYIATISKQQFKIFFKQLYF</sequence>
<evidence type="ECO:0000313" key="3">
    <source>
        <dbReference type="EMBL" id="CAL5983022.1"/>
    </source>
</evidence>
<accession>A0AA86V554</accession>
<organism evidence="2">
    <name type="scientific">Hexamita inflata</name>
    <dbReference type="NCBI Taxonomy" id="28002"/>
    <lineage>
        <taxon>Eukaryota</taxon>
        <taxon>Metamonada</taxon>
        <taxon>Diplomonadida</taxon>
        <taxon>Hexamitidae</taxon>
        <taxon>Hexamitinae</taxon>
        <taxon>Hexamita</taxon>
    </lineage>
</organism>
<evidence type="ECO:0000313" key="2">
    <source>
        <dbReference type="EMBL" id="CAI9976677.1"/>
    </source>
</evidence>
<keyword evidence="1" id="KW-1133">Transmembrane helix</keyword>
<keyword evidence="4" id="KW-1185">Reference proteome</keyword>
<reference evidence="3 4" key="2">
    <citation type="submission" date="2024-07" db="EMBL/GenBank/DDBJ databases">
        <authorList>
            <person name="Akdeniz Z."/>
        </authorList>
    </citation>
    <scope>NUCLEOTIDE SEQUENCE [LARGE SCALE GENOMIC DNA]</scope>
</reference>
<reference evidence="2" key="1">
    <citation type="submission" date="2023-06" db="EMBL/GenBank/DDBJ databases">
        <authorList>
            <person name="Kurt Z."/>
        </authorList>
    </citation>
    <scope>NUCLEOTIDE SEQUENCE</scope>
</reference>
<evidence type="ECO:0000313" key="4">
    <source>
        <dbReference type="Proteomes" id="UP001642409"/>
    </source>
</evidence>
<dbReference type="EMBL" id="CATOUU010001174">
    <property type="protein sequence ID" value="CAI9976677.1"/>
    <property type="molecule type" value="Genomic_DNA"/>
</dbReference>
<proteinExistence type="predicted"/>
<feature type="transmembrane region" description="Helical" evidence="1">
    <location>
        <begin position="86"/>
        <end position="107"/>
    </location>
</feature>
<gene>
    <name evidence="2" type="ORF">HINF_LOCUS64322</name>
    <name evidence="3" type="ORF">HINF_LOCUS7422</name>
</gene>
<keyword evidence="1" id="KW-0472">Membrane</keyword>
<comment type="caution">
    <text evidence="2">The sequence shown here is derived from an EMBL/GenBank/DDBJ whole genome shotgun (WGS) entry which is preliminary data.</text>
</comment>
<protein>
    <submittedName>
        <fullName evidence="3">Hypothetical_protein</fullName>
    </submittedName>
</protein>